<organism evidence="9 10">
    <name type="scientific">Candidatus Niyogibacteria bacterium CG10_big_fil_rev_8_21_14_0_10_46_36</name>
    <dbReference type="NCBI Taxonomy" id="1974726"/>
    <lineage>
        <taxon>Bacteria</taxon>
        <taxon>Candidatus Niyogiibacteriota</taxon>
    </lineage>
</organism>
<dbReference type="PANTHER" id="PTHR43330">
    <property type="entry name" value="METHIONINE AMINOPEPTIDASE"/>
    <property type="match status" value="1"/>
</dbReference>
<name>A0A2H0TCD2_9BACT</name>
<dbReference type="Proteomes" id="UP000231503">
    <property type="component" value="Unassembled WGS sequence"/>
</dbReference>
<evidence type="ECO:0000313" key="9">
    <source>
        <dbReference type="EMBL" id="PIR69203.1"/>
    </source>
</evidence>
<feature type="binding site" evidence="6">
    <location>
        <position position="109"/>
    </location>
    <ligand>
        <name>a divalent metal cation</name>
        <dbReference type="ChEBI" id="CHEBI:60240"/>
        <label>1</label>
    </ligand>
</feature>
<keyword evidence="4 6" id="KW-0479">Metal-binding</keyword>
<gene>
    <name evidence="6 9" type="primary">map</name>
    <name evidence="9" type="ORF">COU47_03825</name>
</gene>
<dbReference type="GO" id="GO:0005829">
    <property type="term" value="C:cytosol"/>
    <property type="evidence" value="ECO:0007669"/>
    <property type="project" value="TreeGrafter"/>
</dbReference>
<evidence type="ECO:0000256" key="2">
    <source>
        <dbReference type="ARBA" id="ARBA00022438"/>
    </source>
</evidence>
<accession>A0A2H0TCD2</accession>
<feature type="binding site" evidence="6">
    <location>
        <position position="80"/>
    </location>
    <ligand>
        <name>substrate</name>
    </ligand>
</feature>
<keyword evidence="5 6" id="KW-0378">Hydrolase</keyword>
<dbReference type="GO" id="GO:0004239">
    <property type="term" value="F:initiator methionyl aminopeptidase activity"/>
    <property type="evidence" value="ECO:0007669"/>
    <property type="project" value="UniProtKB-UniRule"/>
</dbReference>
<dbReference type="InterPro" id="IPR002467">
    <property type="entry name" value="Pept_M24A_MAP1"/>
</dbReference>
<feature type="binding site" evidence="6">
    <location>
        <position position="109"/>
    </location>
    <ligand>
        <name>a divalent metal cation</name>
        <dbReference type="ChEBI" id="CHEBI:60240"/>
        <label>2</label>
        <note>catalytic</note>
    </ligand>
</feature>
<evidence type="ECO:0000256" key="3">
    <source>
        <dbReference type="ARBA" id="ARBA00022670"/>
    </source>
</evidence>
<dbReference type="EMBL" id="PFCO01000009">
    <property type="protein sequence ID" value="PIR69203.1"/>
    <property type="molecule type" value="Genomic_DNA"/>
</dbReference>
<comment type="caution">
    <text evidence="9">The sequence shown here is derived from an EMBL/GenBank/DDBJ whole genome shotgun (WGS) entry which is preliminary data.</text>
</comment>
<comment type="function">
    <text evidence="1 6">Removes the N-terminal methionine from nascent proteins. The N-terminal methionine is often cleaved when the second residue in the primary sequence is small and uncharged (Met-Ala-, Cys, Gly, Pro, Ser, Thr, or Val). Requires deformylation of the N(alpha)-formylated initiator methionine before it can be hydrolyzed.</text>
</comment>
<evidence type="ECO:0000256" key="6">
    <source>
        <dbReference type="HAMAP-Rule" id="MF_01974"/>
    </source>
</evidence>
<feature type="binding site" evidence="6">
    <location>
        <position position="172"/>
    </location>
    <ligand>
        <name>a divalent metal cation</name>
        <dbReference type="ChEBI" id="CHEBI:60240"/>
        <label>2</label>
        <note>catalytic</note>
    </ligand>
</feature>
<dbReference type="PRINTS" id="PR00599">
    <property type="entry name" value="MAPEPTIDASE"/>
</dbReference>
<dbReference type="GO" id="GO:0046872">
    <property type="term" value="F:metal ion binding"/>
    <property type="evidence" value="ECO:0007669"/>
    <property type="project" value="UniProtKB-UniRule"/>
</dbReference>
<evidence type="ECO:0000256" key="5">
    <source>
        <dbReference type="ARBA" id="ARBA00022801"/>
    </source>
</evidence>
<comment type="catalytic activity">
    <reaction evidence="6 7">
        <text>Release of N-terminal amino acids, preferentially methionine, from peptides and arylamides.</text>
        <dbReference type="EC" id="3.4.11.18"/>
    </reaction>
</comment>
<feature type="binding site" evidence="6">
    <location>
        <position position="179"/>
    </location>
    <ligand>
        <name>substrate</name>
    </ligand>
</feature>
<dbReference type="GO" id="GO:0070006">
    <property type="term" value="F:metalloaminopeptidase activity"/>
    <property type="evidence" value="ECO:0007669"/>
    <property type="project" value="UniProtKB-UniRule"/>
</dbReference>
<feature type="binding site" evidence="6">
    <location>
        <position position="205"/>
    </location>
    <ligand>
        <name>a divalent metal cation</name>
        <dbReference type="ChEBI" id="CHEBI:60240"/>
        <label>2</label>
        <note>catalytic</note>
    </ligand>
</feature>
<comment type="subunit">
    <text evidence="6">Monomer.</text>
</comment>
<dbReference type="EC" id="3.4.11.18" evidence="6 7"/>
<dbReference type="Pfam" id="PF00557">
    <property type="entry name" value="Peptidase_M24"/>
    <property type="match status" value="1"/>
</dbReference>
<dbReference type="NCBIfam" id="TIGR00500">
    <property type="entry name" value="met_pdase_I"/>
    <property type="match status" value="1"/>
</dbReference>
<comment type="cofactor">
    <cofactor evidence="6">
        <name>Co(2+)</name>
        <dbReference type="ChEBI" id="CHEBI:48828"/>
    </cofactor>
    <cofactor evidence="6">
        <name>Zn(2+)</name>
        <dbReference type="ChEBI" id="CHEBI:29105"/>
    </cofactor>
    <cofactor evidence="6">
        <name>Mn(2+)</name>
        <dbReference type="ChEBI" id="CHEBI:29035"/>
    </cofactor>
    <cofactor evidence="6">
        <name>Fe(2+)</name>
        <dbReference type="ChEBI" id="CHEBI:29033"/>
    </cofactor>
    <text evidence="6">Binds 2 divalent metal cations per subunit. Has a high-affinity and a low affinity metal-binding site. The true nature of the physiological cofactor is under debate. The enzyme is active with cobalt, zinc, manganese or divalent iron ions. Most likely, methionine aminopeptidases function as mononuclear Fe(2+)-metalloproteases under physiological conditions, and the catalytically relevant metal-binding site has been assigned to the histidine-containing high-affinity site.</text>
</comment>
<feature type="binding site" evidence="6">
    <location>
        <position position="236"/>
    </location>
    <ligand>
        <name>a divalent metal cation</name>
        <dbReference type="ChEBI" id="CHEBI:60240"/>
        <label>1</label>
    </ligand>
</feature>
<evidence type="ECO:0000256" key="4">
    <source>
        <dbReference type="ARBA" id="ARBA00022723"/>
    </source>
</evidence>
<dbReference type="InterPro" id="IPR000994">
    <property type="entry name" value="Pept_M24"/>
</dbReference>
<dbReference type="GO" id="GO:0006508">
    <property type="term" value="P:proteolysis"/>
    <property type="evidence" value="ECO:0007669"/>
    <property type="project" value="UniProtKB-KW"/>
</dbReference>
<feature type="domain" description="Peptidase M24" evidence="8">
    <location>
        <begin position="12"/>
        <end position="243"/>
    </location>
</feature>
<evidence type="ECO:0000256" key="1">
    <source>
        <dbReference type="ARBA" id="ARBA00002521"/>
    </source>
</evidence>
<keyword evidence="2 6" id="KW-0031">Aminopeptidase</keyword>
<dbReference type="Gene3D" id="3.90.230.10">
    <property type="entry name" value="Creatinase/methionine aminopeptidase superfamily"/>
    <property type="match status" value="1"/>
</dbReference>
<dbReference type="PANTHER" id="PTHR43330:SF27">
    <property type="entry name" value="METHIONINE AMINOPEPTIDASE"/>
    <property type="match status" value="1"/>
</dbReference>
<protein>
    <recommendedName>
        <fullName evidence="6 7">Methionine aminopeptidase</fullName>
        <shortName evidence="6">MAP</shortName>
        <shortName evidence="6">MetAP</shortName>
        <ecNumber evidence="6 7">3.4.11.18</ecNumber>
    </recommendedName>
    <alternativeName>
        <fullName evidence="6">Peptidase M</fullName>
    </alternativeName>
</protein>
<dbReference type="InterPro" id="IPR036005">
    <property type="entry name" value="Creatinase/aminopeptidase-like"/>
</dbReference>
<dbReference type="CDD" id="cd01086">
    <property type="entry name" value="MetAP1"/>
    <property type="match status" value="1"/>
</dbReference>
<reference evidence="10" key="1">
    <citation type="submission" date="2017-09" db="EMBL/GenBank/DDBJ databases">
        <title>Depth-based differentiation of microbial function through sediment-hosted aquifers and enrichment of novel symbionts in the deep terrestrial subsurface.</title>
        <authorList>
            <person name="Probst A.J."/>
            <person name="Ladd B."/>
            <person name="Jarett J.K."/>
            <person name="Geller-Mcgrath D.E."/>
            <person name="Sieber C.M.K."/>
            <person name="Emerson J.B."/>
            <person name="Anantharaman K."/>
            <person name="Thomas B.C."/>
            <person name="Malmstrom R."/>
            <person name="Stieglmeier M."/>
            <person name="Klingl A."/>
            <person name="Woyke T."/>
            <person name="Ryan C.M."/>
            <person name="Banfield J.F."/>
        </authorList>
    </citation>
    <scope>NUCLEOTIDE SEQUENCE [LARGE SCALE GENOMIC DNA]</scope>
</reference>
<dbReference type="SUPFAM" id="SSF55920">
    <property type="entry name" value="Creatinase/aminopeptidase"/>
    <property type="match status" value="1"/>
</dbReference>
<sequence length="252" mass="26607">MSVKSEKDIAVLRACGNKLAHVMTHVLSSINSGMSAQELDSIAEEEMKRTGGIPAFKGYAGDSSPFPAAICVSINDEIVHGIPTKEKIFSEGDIVSVDMGLVYGGLIADMAKSVIVGAGDAAAKKLLQATEQALMKGIEAIHGGGHVGDIGSAIEMHITPFKYGIIRELVGHGVGYSLHEDPQIPNFGKAGTGDRLEAGMVIAIEPMITENGEDIITHPDGWTISTKDGSRAAHFEHTVLVTEDGYEILTIE</sequence>
<evidence type="ECO:0000256" key="7">
    <source>
        <dbReference type="RuleBase" id="RU003653"/>
    </source>
</evidence>
<dbReference type="AlphaFoldDB" id="A0A2H0TCD2"/>
<feature type="binding site" evidence="6">
    <location>
        <position position="236"/>
    </location>
    <ligand>
        <name>a divalent metal cation</name>
        <dbReference type="ChEBI" id="CHEBI:60240"/>
        <label>2</label>
        <note>catalytic</note>
    </ligand>
</feature>
<comment type="similarity">
    <text evidence="6">Belongs to the peptidase M24A family. Methionine aminopeptidase type 1 subfamily.</text>
</comment>
<feature type="binding site" evidence="6">
    <location>
        <position position="98"/>
    </location>
    <ligand>
        <name>a divalent metal cation</name>
        <dbReference type="ChEBI" id="CHEBI:60240"/>
        <label>1</label>
    </ligand>
</feature>
<dbReference type="InterPro" id="IPR001714">
    <property type="entry name" value="Pept_M24_MAP"/>
</dbReference>
<evidence type="ECO:0000259" key="8">
    <source>
        <dbReference type="Pfam" id="PF00557"/>
    </source>
</evidence>
<proteinExistence type="inferred from homology"/>
<evidence type="ECO:0000313" key="10">
    <source>
        <dbReference type="Proteomes" id="UP000231503"/>
    </source>
</evidence>
<keyword evidence="3 6" id="KW-0645">Protease</keyword>
<dbReference type="HAMAP" id="MF_01974">
    <property type="entry name" value="MetAP_1"/>
    <property type="match status" value="1"/>
</dbReference>